<keyword evidence="6" id="KW-1185">Reference proteome</keyword>
<evidence type="ECO:0000259" key="4">
    <source>
        <dbReference type="SMART" id="SM00856"/>
    </source>
</evidence>
<dbReference type="PANTHER" id="PTHR31080">
    <property type="entry name" value="PECTINESTERASE INHIBITOR-LIKE"/>
    <property type="match status" value="1"/>
</dbReference>
<dbReference type="NCBIfam" id="TIGR01614">
    <property type="entry name" value="PME_inhib"/>
    <property type="match status" value="1"/>
</dbReference>
<reference evidence="5" key="1">
    <citation type="submission" date="2023-10" db="EMBL/GenBank/DDBJ databases">
        <title>Chromosome-level genome of the transformable northern wattle, Acacia crassicarpa.</title>
        <authorList>
            <person name="Massaro I."/>
            <person name="Sinha N.R."/>
            <person name="Poethig S."/>
            <person name="Leichty A.R."/>
        </authorList>
    </citation>
    <scope>NUCLEOTIDE SEQUENCE</scope>
    <source>
        <strain evidence="5">Acra3RX</strain>
        <tissue evidence="5">Leaf</tissue>
    </source>
</reference>
<dbReference type="InterPro" id="IPR006501">
    <property type="entry name" value="Pectinesterase_inhib_dom"/>
</dbReference>
<comment type="similarity">
    <text evidence="2">Belongs to the PMEI family.</text>
</comment>
<comment type="caution">
    <text evidence="5">The sequence shown here is derived from an EMBL/GenBank/DDBJ whole genome shotgun (WGS) entry which is preliminary data.</text>
</comment>
<dbReference type="Pfam" id="PF04043">
    <property type="entry name" value="PMEI"/>
    <property type="match status" value="1"/>
</dbReference>
<dbReference type="AlphaFoldDB" id="A0AAE1N9I5"/>
<dbReference type="EMBL" id="JAWXYG010000001">
    <property type="protein sequence ID" value="KAK4285115.1"/>
    <property type="molecule type" value="Genomic_DNA"/>
</dbReference>
<dbReference type="SUPFAM" id="SSF101148">
    <property type="entry name" value="Plant invertase/pectin methylesterase inhibitor"/>
    <property type="match status" value="1"/>
</dbReference>
<keyword evidence="1 3" id="KW-0732">Signal</keyword>
<evidence type="ECO:0000313" key="6">
    <source>
        <dbReference type="Proteomes" id="UP001293593"/>
    </source>
</evidence>
<evidence type="ECO:0000256" key="3">
    <source>
        <dbReference type="SAM" id="SignalP"/>
    </source>
</evidence>
<evidence type="ECO:0000256" key="1">
    <source>
        <dbReference type="ARBA" id="ARBA00022729"/>
    </source>
</evidence>
<dbReference type="PANTHER" id="PTHR31080:SF292">
    <property type="entry name" value="PLANT INVERTASE_PECTIN METHYLESTERASE INHIBITOR"/>
    <property type="match status" value="1"/>
</dbReference>
<gene>
    <name evidence="5" type="ORF">QN277_001857</name>
</gene>
<organism evidence="5 6">
    <name type="scientific">Acacia crassicarpa</name>
    <name type="common">northern wattle</name>
    <dbReference type="NCBI Taxonomy" id="499986"/>
    <lineage>
        <taxon>Eukaryota</taxon>
        <taxon>Viridiplantae</taxon>
        <taxon>Streptophyta</taxon>
        <taxon>Embryophyta</taxon>
        <taxon>Tracheophyta</taxon>
        <taxon>Spermatophyta</taxon>
        <taxon>Magnoliopsida</taxon>
        <taxon>eudicotyledons</taxon>
        <taxon>Gunneridae</taxon>
        <taxon>Pentapetalae</taxon>
        <taxon>rosids</taxon>
        <taxon>fabids</taxon>
        <taxon>Fabales</taxon>
        <taxon>Fabaceae</taxon>
        <taxon>Caesalpinioideae</taxon>
        <taxon>mimosoid clade</taxon>
        <taxon>Acacieae</taxon>
        <taxon>Acacia</taxon>
    </lineage>
</organism>
<evidence type="ECO:0000313" key="5">
    <source>
        <dbReference type="EMBL" id="KAK4285115.1"/>
    </source>
</evidence>
<feature type="chain" id="PRO_5041911404" description="Pectinesterase inhibitor domain-containing protein" evidence="3">
    <location>
        <begin position="33"/>
        <end position="217"/>
    </location>
</feature>
<name>A0AAE1N9I5_9FABA</name>
<feature type="signal peptide" evidence="3">
    <location>
        <begin position="1"/>
        <end position="32"/>
    </location>
</feature>
<dbReference type="InterPro" id="IPR035513">
    <property type="entry name" value="Invertase/methylesterase_inhib"/>
</dbReference>
<feature type="domain" description="Pectinesterase inhibitor" evidence="4">
    <location>
        <begin position="51"/>
        <end position="210"/>
    </location>
</feature>
<accession>A0AAE1N9I5</accession>
<protein>
    <recommendedName>
        <fullName evidence="4">Pectinesterase inhibitor domain-containing protein</fullName>
    </recommendedName>
</protein>
<dbReference type="Gene3D" id="1.20.140.40">
    <property type="entry name" value="Invertase/pectin methylesterase inhibitor family protein"/>
    <property type="match status" value="1"/>
</dbReference>
<dbReference type="GO" id="GO:0004857">
    <property type="term" value="F:enzyme inhibitor activity"/>
    <property type="evidence" value="ECO:0007669"/>
    <property type="project" value="InterPro"/>
</dbReference>
<dbReference type="InterPro" id="IPR051955">
    <property type="entry name" value="PME_Inhibitor"/>
</dbReference>
<proteinExistence type="inferred from homology"/>
<sequence>MASSIPSSHLKIFFPILLSFSLIFSISHPAIAASPSYSPPPPSNFTNTLKSYKAFIKQYCSSTTYPKNCYKYLSPYASVIKTSPLVLTKSSIYVSLKQTIKSYSALKSLTKVKGLTHNETQVIKDCYENIGDSLDEVKDSAAAVKNLTGGNTYEEAFEWSNIKTWMSAAITSYYTCTDEFDELTIRGSLQKKITTDVLKAENMVSNALSCVNKFTSY</sequence>
<dbReference type="Proteomes" id="UP001293593">
    <property type="component" value="Unassembled WGS sequence"/>
</dbReference>
<dbReference type="CDD" id="cd15798">
    <property type="entry name" value="PMEI-like_3"/>
    <property type="match status" value="1"/>
</dbReference>
<dbReference type="SMART" id="SM00856">
    <property type="entry name" value="PMEI"/>
    <property type="match status" value="1"/>
</dbReference>
<evidence type="ECO:0000256" key="2">
    <source>
        <dbReference type="ARBA" id="ARBA00038471"/>
    </source>
</evidence>